<sequence>MGKWAATPKKSLKKVHKTTVSPASLASGKVPQKGSLRPLICVVTPFANKAAIFTERNGRGVLAEAADACSLWAVFLIAGKDVGNFLHRLDQQLGTFMESRGTTWDAYIDEHCVKVSTSNGYGPLNIGVKNWSRAVYFAVEEPSNEVVAMINMLDDFSKWRLTAMQKSNQFEFKYLKNHLREFESPTSAKHLIGVVEFQGQTGLITLYGDGYVHRQGLQDYAEVVERDGRNEYVYSTGYVTLLRPVPEFLDVHTVRCWNALLDMPHLIGQKVTTGAEAPESGKVSTTAVRAMDRWDAVEIYGWVGERTLTLASGAKMPAIGIGMCCRPTAYHQESVYNTILWYLLQGGRHIDTAEIYGNHVAIGQALKEAAKRGVPREEVFLVTKVWPEDFGYDSTVHAVERMLQDLGVDYIDVVLMHAPRKLAPLLVWHMYMEGSVDEFYNHGCKNHVACRRNTWKAMSELKDQGKIRDLGVSNFQIDQMKELQALKLAPISVHQFQYHPWLPEFQQKVVEFCHANKIAITAYNSLGGFKDKDKALVIEGLKAVGKKHSRSTGQVLLRWALEKNVSVIPGTGNPKHIKENLGVYDFSLSPEEVKQVDELSSDPIAEDFIFFKL</sequence>
<dbReference type="InterPro" id="IPR023210">
    <property type="entry name" value="NADP_OxRdtase_dom"/>
</dbReference>
<dbReference type="PANTHER" id="PTHR43827">
    <property type="entry name" value="2,5-DIKETO-D-GLUCONIC ACID REDUCTASE"/>
    <property type="match status" value="1"/>
</dbReference>
<feature type="domain" description="NADP-dependent oxidoreductase" evidence="4">
    <location>
        <begin position="328"/>
        <end position="599"/>
    </location>
</feature>
<reference evidence="5 6" key="1">
    <citation type="submission" date="2024-02" db="EMBL/GenBank/DDBJ databases">
        <authorList>
            <person name="Chen Y."/>
            <person name="Shah S."/>
            <person name="Dougan E. K."/>
            <person name="Thang M."/>
            <person name="Chan C."/>
        </authorList>
    </citation>
    <scope>NUCLEOTIDE SEQUENCE [LARGE SCALE GENOMIC DNA]</scope>
</reference>
<dbReference type="PROSITE" id="PS00062">
    <property type="entry name" value="ALDOKETO_REDUCTASE_2"/>
    <property type="match status" value="1"/>
</dbReference>
<dbReference type="InterPro" id="IPR018170">
    <property type="entry name" value="Aldo/ket_reductase_CS"/>
</dbReference>
<keyword evidence="6" id="KW-1185">Reference proteome</keyword>
<dbReference type="InterPro" id="IPR036812">
    <property type="entry name" value="NAD(P)_OxRdtase_dom_sf"/>
</dbReference>
<dbReference type="Gene3D" id="3.20.20.100">
    <property type="entry name" value="NADP-dependent oxidoreductase domain"/>
    <property type="match status" value="1"/>
</dbReference>
<name>A0ABP0P0F3_9DINO</name>
<dbReference type="PRINTS" id="PR00069">
    <property type="entry name" value="ALDKETRDTASE"/>
</dbReference>
<comment type="similarity">
    <text evidence="1">Belongs to the aldo/keto reductase family.</text>
</comment>
<dbReference type="Proteomes" id="UP001642484">
    <property type="component" value="Unassembled WGS sequence"/>
</dbReference>
<evidence type="ECO:0000256" key="2">
    <source>
        <dbReference type="ARBA" id="ARBA00022857"/>
    </source>
</evidence>
<comment type="caution">
    <text evidence="5">The sequence shown here is derived from an EMBL/GenBank/DDBJ whole genome shotgun (WGS) entry which is preliminary data.</text>
</comment>
<dbReference type="CDD" id="cd19071">
    <property type="entry name" value="AKR_AKR1-5-like"/>
    <property type="match status" value="1"/>
</dbReference>
<dbReference type="EMBL" id="CAXAMN010022406">
    <property type="protein sequence ID" value="CAK9069128.1"/>
    <property type="molecule type" value="Genomic_DNA"/>
</dbReference>
<dbReference type="PANTHER" id="PTHR43827:SF3">
    <property type="entry name" value="NADP-DEPENDENT OXIDOREDUCTASE DOMAIN-CONTAINING PROTEIN"/>
    <property type="match status" value="1"/>
</dbReference>
<proteinExistence type="inferred from homology"/>
<organism evidence="5 6">
    <name type="scientific">Durusdinium trenchii</name>
    <dbReference type="NCBI Taxonomy" id="1381693"/>
    <lineage>
        <taxon>Eukaryota</taxon>
        <taxon>Sar</taxon>
        <taxon>Alveolata</taxon>
        <taxon>Dinophyceae</taxon>
        <taxon>Suessiales</taxon>
        <taxon>Symbiodiniaceae</taxon>
        <taxon>Durusdinium</taxon>
    </lineage>
</organism>
<evidence type="ECO:0000256" key="1">
    <source>
        <dbReference type="ARBA" id="ARBA00007905"/>
    </source>
</evidence>
<evidence type="ECO:0000256" key="3">
    <source>
        <dbReference type="ARBA" id="ARBA00023002"/>
    </source>
</evidence>
<evidence type="ECO:0000259" key="4">
    <source>
        <dbReference type="Pfam" id="PF00248"/>
    </source>
</evidence>
<evidence type="ECO:0000313" key="5">
    <source>
        <dbReference type="EMBL" id="CAK9069128.1"/>
    </source>
</evidence>
<dbReference type="Pfam" id="PF00248">
    <property type="entry name" value="Aldo_ket_red"/>
    <property type="match status" value="1"/>
</dbReference>
<evidence type="ECO:0000313" key="6">
    <source>
        <dbReference type="Proteomes" id="UP001642484"/>
    </source>
</evidence>
<dbReference type="SUPFAM" id="SSF51430">
    <property type="entry name" value="NAD(P)-linked oxidoreductase"/>
    <property type="match status" value="1"/>
</dbReference>
<keyword evidence="3" id="KW-0560">Oxidoreductase</keyword>
<keyword evidence="2" id="KW-0521">NADP</keyword>
<gene>
    <name evidence="5" type="ORF">CCMP2556_LOCUS33980</name>
</gene>
<dbReference type="InterPro" id="IPR020471">
    <property type="entry name" value="AKR"/>
</dbReference>
<protein>
    <recommendedName>
        <fullName evidence="4">NADP-dependent oxidoreductase domain-containing protein</fullName>
    </recommendedName>
</protein>
<accession>A0ABP0P0F3</accession>